<dbReference type="Pfam" id="PF13181">
    <property type="entry name" value="TPR_8"/>
    <property type="match status" value="1"/>
</dbReference>
<organism evidence="3 4">
    <name type="scientific">Tumebacillus lipolyticus</name>
    <dbReference type="NCBI Taxonomy" id="1280370"/>
    <lineage>
        <taxon>Bacteria</taxon>
        <taxon>Bacillati</taxon>
        <taxon>Bacillota</taxon>
        <taxon>Bacilli</taxon>
        <taxon>Bacillales</taxon>
        <taxon>Alicyclobacillaceae</taxon>
        <taxon>Tumebacillus</taxon>
    </lineage>
</organism>
<dbReference type="InterPro" id="IPR011990">
    <property type="entry name" value="TPR-like_helical_dom_sf"/>
</dbReference>
<dbReference type="InterPro" id="IPR001387">
    <property type="entry name" value="Cro/C1-type_HTH"/>
</dbReference>
<evidence type="ECO:0000313" key="3">
    <source>
        <dbReference type="EMBL" id="MFD2172435.1"/>
    </source>
</evidence>
<sequence length="398" mass="45472">MEAASIERKRRVKKDAIEIERYNSVIARNVLFFRTERGWSQDDLESLSGLDKSIISRIENAKYGRRVNDDFVEILARTFKVKSDAITETNGEIDAKLKRLADVSNRWPISDQTIELAEEMLELTRDRGPKERAVAFMNRAHIEYRFWRISRSLDFYEEAYRLALAADDTLLVIKSKLNLSLALIACGRFDKAKDLLSKARKTTNDQEAQARILQAFGSLYIKVGHYDKAEAALKSAISIMPNIAAKAHFHAKCLQVLSHTYTKLEMYDEAIKTANDAINIATDNGDLLTLIHGLKNKSDVLWEQNDIQHSLEILNDAEIEAEKFGRKYEKLMVQFHSAFRKGDYSKLRYVMGGLTTEELPPDEQIDQFEKASALAQTVGELEDAILYLNRANKMLKNI</sequence>
<dbReference type="PANTHER" id="PTHR46574">
    <property type="entry name" value="43 KDA RECEPTOR-ASSOCIATED PROTEIN OF THE SYNAPSE"/>
    <property type="match status" value="1"/>
</dbReference>
<dbReference type="Proteomes" id="UP001597343">
    <property type="component" value="Unassembled WGS sequence"/>
</dbReference>
<feature type="repeat" description="TPR" evidence="1">
    <location>
        <begin position="210"/>
        <end position="243"/>
    </location>
</feature>
<dbReference type="SMART" id="SM00028">
    <property type="entry name" value="TPR"/>
    <property type="match status" value="4"/>
</dbReference>
<protein>
    <submittedName>
        <fullName evidence="3">Tetratricopeptide repeat protein</fullName>
    </submittedName>
</protein>
<name>A0ABW5A383_9BACL</name>
<dbReference type="Gene3D" id="1.10.260.40">
    <property type="entry name" value="lambda repressor-like DNA-binding domains"/>
    <property type="match status" value="1"/>
</dbReference>
<dbReference type="SMART" id="SM00530">
    <property type="entry name" value="HTH_XRE"/>
    <property type="match status" value="1"/>
</dbReference>
<evidence type="ECO:0000259" key="2">
    <source>
        <dbReference type="PROSITE" id="PS50943"/>
    </source>
</evidence>
<accession>A0ABW5A383</accession>
<evidence type="ECO:0000256" key="1">
    <source>
        <dbReference type="PROSITE-ProRule" id="PRU00339"/>
    </source>
</evidence>
<dbReference type="SUPFAM" id="SSF47413">
    <property type="entry name" value="lambda repressor-like DNA-binding domains"/>
    <property type="match status" value="1"/>
</dbReference>
<evidence type="ECO:0000313" key="4">
    <source>
        <dbReference type="Proteomes" id="UP001597343"/>
    </source>
</evidence>
<dbReference type="PANTHER" id="PTHR46574:SF1">
    <property type="entry name" value="43 KDA RECEPTOR-ASSOCIATED PROTEIN OF THE SYNAPSE"/>
    <property type="match status" value="1"/>
</dbReference>
<dbReference type="InterPro" id="IPR019734">
    <property type="entry name" value="TPR_rpt"/>
</dbReference>
<gene>
    <name evidence="3" type="ORF">ACFSOY_21045</name>
</gene>
<dbReference type="EMBL" id="JBHUIO010000025">
    <property type="protein sequence ID" value="MFD2172435.1"/>
    <property type="molecule type" value="Genomic_DNA"/>
</dbReference>
<dbReference type="Gene3D" id="1.25.40.10">
    <property type="entry name" value="Tetratricopeptide repeat domain"/>
    <property type="match status" value="2"/>
</dbReference>
<dbReference type="Pfam" id="PF01381">
    <property type="entry name" value="HTH_3"/>
    <property type="match status" value="1"/>
</dbReference>
<keyword evidence="4" id="KW-1185">Reference proteome</keyword>
<dbReference type="InterPro" id="IPR010982">
    <property type="entry name" value="Lambda_DNA-bd_dom_sf"/>
</dbReference>
<feature type="domain" description="HTH cro/C1-type" evidence="2">
    <location>
        <begin position="34"/>
        <end position="86"/>
    </location>
</feature>
<dbReference type="Pfam" id="PF13424">
    <property type="entry name" value="TPR_12"/>
    <property type="match status" value="1"/>
</dbReference>
<keyword evidence="1" id="KW-0802">TPR repeat</keyword>
<dbReference type="SUPFAM" id="SSF48452">
    <property type="entry name" value="TPR-like"/>
    <property type="match status" value="2"/>
</dbReference>
<dbReference type="InterPro" id="IPR052480">
    <property type="entry name" value="RAPsyn"/>
</dbReference>
<comment type="caution">
    <text evidence="3">The sequence shown here is derived from an EMBL/GenBank/DDBJ whole genome shotgun (WGS) entry which is preliminary data.</text>
</comment>
<dbReference type="PROSITE" id="PS50005">
    <property type="entry name" value="TPR"/>
    <property type="match status" value="1"/>
</dbReference>
<dbReference type="RefSeq" id="WP_386049820.1">
    <property type="nucleotide sequence ID" value="NZ_JBHUIO010000025.1"/>
</dbReference>
<dbReference type="PROSITE" id="PS50943">
    <property type="entry name" value="HTH_CROC1"/>
    <property type="match status" value="1"/>
</dbReference>
<dbReference type="CDD" id="cd00093">
    <property type="entry name" value="HTH_XRE"/>
    <property type="match status" value="1"/>
</dbReference>
<proteinExistence type="predicted"/>
<reference evidence="4" key="1">
    <citation type="journal article" date="2019" name="Int. J. Syst. Evol. Microbiol.">
        <title>The Global Catalogue of Microorganisms (GCM) 10K type strain sequencing project: providing services to taxonomists for standard genome sequencing and annotation.</title>
        <authorList>
            <consortium name="The Broad Institute Genomics Platform"/>
            <consortium name="The Broad Institute Genome Sequencing Center for Infectious Disease"/>
            <person name="Wu L."/>
            <person name="Ma J."/>
        </authorList>
    </citation>
    <scope>NUCLEOTIDE SEQUENCE [LARGE SCALE GENOMIC DNA]</scope>
    <source>
        <strain evidence="4">CGMCC 1.13574</strain>
    </source>
</reference>